<organism evidence="2 3">
    <name type="scientific">Rhodoferax fermentans</name>
    <dbReference type="NCBI Taxonomy" id="28066"/>
    <lineage>
        <taxon>Bacteria</taxon>
        <taxon>Pseudomonadati</taxon>
        <taxon>Pseudomonadota</taxon>
        <taxon>Betaproteobacteria</taxon>
        <taxon>Burkholderiales</taxon>
        <taxon>Comamonadaceae</taxon>
        <taxon>Rhodoferax</taxon>
    </lineage>
</organism>
<evidence type="ECO:0000313" key="3">
    <source>
        <dbReference type="Proteomes" id="UP000190750"/>
    </source>
</evidence>
<dbReference type="AlphaFoldDB" id="A0A1T1AXB3"/>
<dbReference type="Proteomes" id="UP000190750">
    <property type="component" value="Unassembled WGS sequence"/>
</dbReference>
<dbReference type="EMBL" id="MTJN01000002">
    <property type="protein sequence ID" value="OOV08697.1"/>
    <property type="molecule type" value="Genomic_DNA"/>
</dbReference>
<keyword evidence="1" id="KW-1133">Transmembrane helix</keyword>
<dbReference type="OrthoDB" id="4484240at2"/>
<keyword evidence="1" id="KW-0472">Membrane</keyword>
<evidence type="ECO:0008006" key="4">
    <source>
        <dbReference type="Google" id="ProtNLM"/>
    </source>
</evidence>
<comment type="caution">
    <text evidence="2">The sequence shown here is derived from an EMBL/GenBank/DDBJ whole genome shotgun (WGS) entry which is preliminary data.</text>
</comment>
<keyword evidence="3" id="KW-1185">Reference proteome</keyword>
<feature type="transmembrane region" description="Helical" evidence="1">
    <location>
        <begin position="33"/>
        <end position="54"/>
    </location>
</feature>
<protein>
    <recommendedName>
        <fullName evidence="4">Branched-chain amino acid transporter</fullName>
    </recommendedName>
</protein>
<dbReference type="InterPro" id="IPR008407">
    <property type="entry name" value="Brnchd-chn_aa_trnsp_AzlD"/>
</dbReference>
<evidence type="ECO:0000313" key="2">
    <source>
        <dbReference type="EMBL" id="OOV08697.1"/>
    </source>
</evidence>
<accession>A0A1T1AXB3</accession>
<dbReference type="RefSeq" id="WP_078366585.1">
    <property type="nucleotide sequence ID" value="NZ_MTJN01000002.1"/>
</dbReference>
<feature type="transmembrane region" description="Helical" evidence="1">
    <location>
        <begin position="66"/>
        <end position="95"/>
    </location>
</feature>
<keyword evidence="1" id="KW-0812">Transmembrane</keyword>
<proteinExistence type="predicted"/>
<dbReference type="STRING" id="28066.RF819_20125"/>
<reference evidence="2 3" key="1">
    <citation type="submission" date="2017-01" db="EMBL/GenBank/DDBJ databases">
        <title>Genome sequencing of Rhodoferax fermentans JCM 7819.</title>
        <authorList>
            <person name="Kim Y.J."/>
            <person name="Farh M.E.-A."/>
            <person name="Yang D.-C."/>
        </authorList>
    </citation>
    <scope>NUCLEOTIDE SEQUENCE [LARGE SCALE GENOMIC DNA]</scope>
    <source>
        <strain evidence="2 3">JCM 7819</strain>
    </source>
</reference>
<name>A0A1T1AXB3_RHOFE</name>
<gene>
    <name evidence="2" type="ORF">RF819_20125</name>
</gene>
<dbReference type="Pfam" id="PF05437">
    <property type="entry name" value="AzlD"/>
    <property type="match status" value="1"/>
</dbReference>
<sequence length="101" mass="10726">MQQALWLLAIGTLCCRVAGPFFADQLRLTTRWQALLSEAAIVLLCALAAVSSLWDGDHFAGWARPIGVLVGMLLAMRQAAFPVVVVAAACVTAGLRCWGLA</sequence>
<evidence type="ECO:0000256" key="1">
    <source>
        <dbReference type="SAM" id="Phobius"/>
    </source>
</evidence>